<reference evidence="3" key="1">
    <citation type="submission" date="2022-07" db="EMBL/GenBank/DDBJ databases">
        <title>Phylogenomic reconstructions and comparative analyses of Kickxellomycotina fungi.</title>
        <authorList>
            <person name="Reynolds N.K."/>
            <person name="Stajich J.E."/>
            <person name="Barry K."/>
            <person name="Grigoriev I.V."/>
            <person name="Crous P."/>
            <person name="Smith M.E."/>
        </authorList>
    </citation>
    <scope>NUCLEOTIDE SEQUENCE</scope>
    <source>
        <strain evidence="3">IMI 214461</strain>
    </source>
</reference>
<gene>
    <name evidence="3" type="ORF">H4R26_003003</name>
</gene>
<dbReference type="GO" id="GO:0005737">
    <property type="term" value="C:cytoplasm"/>
    <property type="evidence" value="ECO:0007669"/>
    <property type="project" value="TreeGrafter"/>
</dbReference>
<sequence>MADVTGEWVELGVPGDRVRVRRIGLGTMGLTSAYGAADADSSLALLQHAADVGCTFWDTADVYGSGANERLVGRALAGRARDAVFVCTKFGVSFEEGNEAAATGVCGEPAYVRRAVEASLRRLGVARIDLLYQHRVDPRVPIEATVGAMAELVREGKVRFLGLSECSASTLRRAYAVHPIAAVEWEYNAWTLDVESAGVLAACRDLGVTLVAYAPLGRGFLTGALRSFDDLAPGDARRHHPRFQPANFARNLALVRAFERVAQRVGAATSQVALAWVLAQEQNLVAIPGTRREGFLDLNVAAAAVRLAPADLAELRAAVDSADIAGARYPEHQMRRLDTTAASASTAASTAASASASASASTAAPQ</sequence>
<feature type="domain" description="NADP-dependent oxidoreductase" evidence="2">
    <location>
        <begin position="22"/>
        <end position="318"/>
    </location>
</feature>
<dbReference type="Proteomes" id="UP001150907">
    <property type="component" value="Unassembled WGS sequence"/>
</dbReference>
<organism evidence="3 4">
    <name type="scientific">Coemansia thaxteri</name>
    <dbReference type="NCBI Taxonomy" id="2663907"/>
    <lineage>
        <taxon>Eukaryota</taxon>
        <taxon>Fungi</taxon>
        <taxon>Fungi incertae sedis</taxon>
        <taxon>Zoopagomycota</taxon>
        <taxon>Kickxellomycotina</taxon>
        <taxon>Kickxellomycetes</taxon>
        <taxon>Kickxellales</taxon>
        <taxon>Kickxellaceae</taxon>
        <taxon>Coemansia</taxon>
    </lineage>
</organism>
<evidence type="ECO:0000259" key="2">
    <source>
        <dbReference type="Pfam" id="PF00248"/>
    </source>
</evidence>
<dbReference type="InterPro" id="IPR023210">
    <property type="entry name" value="NADP_OxRdtase_dom"/>
</dbReference>
<dbReference type="InterPro" id="IPR036812">
    <property type="entry name" value="NAD(P)_OxRdtase_dom_sf"/>
</dbReference>
<dbReference type="PANTHER" id="PTHR43625:SF40">
    <property type="entry name" value="ALDO-KETO REDUCTASE YAKC [NADP(+)]"/>
    <property type="match status" value="1"/>
</dbReference>
<proteinExistence type="predicted"/>
<accession>A0A9W8BFF5</accession>
<dbReference type="GO" id="GO:0016491">
    <property type="term" value="F:oxidoreductase activity"/>
    <property type="evidence" value="ECO:0007669"/>
    <property type="project" value="UniProtKB-KW"/>
</dbReference>
<dbReference type="Pfam" id="PF00248">
    <property type="entry name" value="Aldo_ket_red"/>
    <property type="match status" value="1"/>
</dbReference>
<protein>
    <recommendedName>
        <fullName evidence="2">NADP-dependent oxidoreductase domain-containing protein</fullName>
    </recommendedName>
</protein>
<keyword evidence="4" id="KW-1185">Reference proteome</keyword>
<dbReference type="AlphaFoldDB" id="A0A9W8BFF5"/>
<evidence type="ECO:0000313" key="3">
    <source>
        <dbReference type="EMBL" id="KAJ2003563.1"/>
    </source>
</evidence>
<name>A0A9W8BFF5_9FUNG</name>
<keyword evidence="1" id="KW-0560">Oxidoreductase</keyword>
<dbReference type="PANTHER" id="PTHR43625">
    <property type="entry name" value="AFLATOXIN B1 ALDEHYDE REDUCTASE"/>
    <property type="match status" value="1"/>
</dbReference>
<dbReference type="InterPro" id="IPR050791">
    <property type="entry name" value="Aldo-Keto_reductase"/>
</dbReference>
<evidence type="ECO:0000313" key="4">
    <source>
        <dbReference type="Proteomes" id="UP001150907"/>
    </source>
</evidence>
<dbReference type="EMBL" id="JANBQF010000212">
    <property type="protein sequence ID" value="KAJ2003563.1"/>
    <property type="molecule type" value="Genomic_DNA"/>
</dbReference>
<dbReference type="Gene3D" id="3.20.20.100">
    <property type="entry name" value="NADP-dependent oxidoreductase domain"/>
    <property type="match status" value="1"/>
</dbReference>
<dbReference type="SUPFAM" id="SSF51430">
    <property type="entry name" value="NAD(P)-linked oxidoreductase"/>
    <property type="match status" value="1"/>
</dbReference>
<dbReference type="OrthoDB" id="37537at2759"/>
<comment type="caution">
    <text evidence="3">The sequence shown here is derived from an EMBL/GenBank/DDBJ whole genome shotgun (WGS) entry which is preliminary data.</text>
</comment>
<evidence type="ECO:0000256" key="1">
    <source>
        <dbReference type="ARBA" id="ARBA00023002"/>
    </source>
</evidence>